<keyword evidence="3" id="KW-1185">Reference proteome</keyword>
<evidence type="ECO:0000256" key="1">
    <source>
        <dbReference type="SAM" id="MobiDB-lite"/>
    </source>
</evidence>
<feature type="region of interest" description="Disordered" evidence="1">
    <location>
        <begin position="429"/>
        <end position="468"/>
    </location>
</feature>
<feature type="compositionally biased region" description="Basic and acidic residues" evidence="1">
    <location>
        <begin position="457"/>
        <end position="468"/>
    </location>
</feature>
<feature type="compositionally biased region" description="Low complexity" evidence="1">
    <location>
        <begin position="429"/>
        <end position="453"/>
    </location>
</feature>
<dbReference type="Proteomes" id="UP001214415">
    <property type="component" value="Chromosome 4"/>
</dbReference>
<sequence length="484" mass="54185">MDDTRRSAAARAPTSASLDRYRRLYIHHRPDLVAHDVRTKSLLDVTRAIHTFDKHVRRLKREERPHRCGEAWRHHMLSLCPPARELSDDWLTWEESHAQLLVQRSDPRAEPSSRPISVAEQLFDMAWFLYHSRPPALRQGRHTEGTETLASVVGRLVQLPKRADTLHTGPVTMTEAYVAWAKQYPVPPLYTLADVQKVLRLLFHHGYMAWSDAHDAVLEGEAPLPLAPTVVWIDAQCCPPLPHDLHDVLSMPALERHCKPEQSVPYTTWAGLAHELYAFLVPLLYDVITVAERSHPHSSIDEAAIWAAVARRGCLPPMEASMTDTGEAPPTAPLGLNRDLLDTMAQIRAVTDPPVAWLHRPPTHTPGLVHEGRERVAETFDETSSDSVCSDESEADASWAQDSEAEGDVHPTQLGAFRTLVPYEFVQGSVSSPSEASSPSEVPSSPSEAPLSPIEAKQYDESMERADAAHDATYEARLWQEWVE</sequence>
<reference evidence="2" key="1">
    <citation type="submission" date="2023-03" db="EMBL/GenBank/DDBJ databases">
        <title>Mating type loci evolution in Malassezia.</title>
        <authorList>
            <person name="Coelho M.A."/>
        </authorList>
    </citation>
    <scope>NUCLEOTIDE SEQUENCE</scope>
    <source>
        <strain evidence="2">CBS 12830</strain>
    </source>
</reference>
<evidence type="ECO:0000313" key="3">
    <source>
        <dbReference type="Proteomes" id="UP001214415"/>
    </source>
</evidence>
<name>A0AAF0IZ07_9BASI</name>
<proteinExistence type="predicted"/>
<evidence type="ECO:0000313" key="2">
    <source>
        <dbReference type="EMBL" id="WFD23499.1"/>
    </source>
</evidence>
<protein>
    <submittedName>
        <fullName evidence="2">Uncharacterized protein</fullName>
    </submittedName>
</protein>
<dbReference type="EMBL" id="CP119903">
    <property type="protein sequence ID" value="WFD23499.1"/>
    <property type="molecule type" value="Genomic_DNA"/>
</dbReference>
<accession>A0AAF0IZ07</accession>
<gene>
    <name evidence="2" type="ORF">MEQU1_002190</name>
</gene>
<organism evidence="2 3">
    <name type="scientific">Malassezia equina</name>
    <dbReference type="NCBI Taxonomy" id="1381935"/>
    <lineage>
        <taxon>Eukaryota</taxon>
        <taxon>Fungi</taxon>
        <taxon>Dikarya</taxon>
        <taxon>Basidiomycota</taxon>
        <taxon>Ustilaginomycotina</taxon>
        <taxon>Malasseziomycetes</taxon>
        <taxon>Malasseziales</taxon>
        <taxon>Malasseziaceae</taxon>
        <taxon>Malassezia</taxon>
    </lineage>
</organism>
<dbReference type="AlphaFoldDB" id="A0AAF0IZ07"/>